<gene>
    <name evidence="2" type="ORF">G7Z17_g9651</name>
</gene>
<reference evidence="2" key="1">
    <citation type="submission" date="2020-03" db="EMBL/GenBank/DDBJ databases">
        <title>Draft Genome Sequence of Cylindrodendrum hubeiense.</title>
        <authorList>
            <person name="Buettner E."/>
            <person name="Kellner H."/>
        </authorList>
    </citation>
    <scope>NUCLEOTIDE SEQUENCE</scope>
    <source>
        <strain evidence="2">IHI 201604</strain>
    </source>
</reference>
<dbReference type="Proteomes" id="UP000722485">
    <property type="component" value="Unassembled WGS sequence"/>
</dbReference>
<proteinExistence type="predicted"/>
<keyword evidence="3" id="KW-1185">Reference proteome</keyword>
<comment type="caution">
    <text evidence="2">The sequence shown here is derived from an EMBL/GenBank/DDBJ whole genome shotgun (WGS) entry which is preliminary data.</text>
</comment>
<evidence type="ECO:0000313" key="3">
    <source>
        <dbReference type="Proteomes" id="UP000722485"/>
    </source>
</evidence>
<feature type="region of interest" description="Disordered" evidence="1">
    <location>
        <begin position="319"/>
        <end position="339"/>
    </location>
</feature>
<name>A0A9P5L7Y0_9HYPO</name>
<organism evidence="2 3">
    <name type="scientific">Cylindrodendrum hubeiense</name>
    <dbReference type="NCBI Taxonomy" id="595255"/>
    <lineage>
        <taxon>Eukaryota</taxon>
        <taxon>Fungi</taxon>
        <taxon>Dikarya</taxon>
        <taxon>Ascomycota</taxon>
        <taxon>Pezizomycotina</taxon>
        <taxon>Sordariomycetes</taxon>
        <taxon>Hypocreomycetidae</taxon>
        <taxon>Hypocreales</taxon>
        <taxon>Nectriaceae</taxon>
        <taxon>Cylindrodendrum</taxon>
    </lineage>
</organism>
<dbReference type="Gene3D" id="2.60.120.200">
    <property type="match status" value="1"/>
</dbReference>
<sequence length="463" mass="50631">MTEGSYGSVFNKAEGGVYATWLEPDALKIYWWSRKDIPTDITTGKPDPSKWGKPASQFISGKDCNIGAYFKEQTIIARAALIQSSEYDISDSLIREFISTPTPAPGSIFLGDDAFIDISIPPSPAYPWAQSTSSDVFEHSKTSEPALATNLSAAAAGIALESKATLYDTMKVIRTFCAAIDQIVKQFPTGCINEGACWAPPLGADAVELATNWITGKREGSGKSARLFRQLHPELAVAAAESSPAPKALTLRPTEGTPTPSPNKRRRQASDSDLMGQRPSQQTTDMRPLRIIQGNIGKDSDSHDSGLSLTALLSQRISTPHIRSGEPEPMGTKGPGSLHNGRSAPWWIKDCAKAHTQYQAAKRRDPEELGPALLARDDFRKIVKNTKIDFWRDIINNATTNADIFRINGWVRMQSAFHPQPLRGVHMPIQNSDNIAKRLTAKLTHLNQISPGPTIALVPRRRV</sequence>
<protein>
    <submittedName>
        <fullName evidence="2">Uncharacterized protein</fullName>
    </submittedName>
</protein>
<dbReference type="OrthoDB" id="192832at2759"/>
<feature type="region of interest" description="Disordered" evidence="1">
    <location>
        <begin position="238"/>
        <end position="289"/>
    </location>
</feature>
<evidence type="ECO:0000313" key="2">
    <source>
        <dbReference type="EMBL" id="KAF7544820.1"/>
    </source>
</evidence>
<dbReference type="AlphaFoldDB" id="A0A9P5L7Y0"/>
<dbReference type="Pfam" id="PF26113">
    <property type="entry name" value="GH16_XgeA"/>
    <property type="match status" value="1"/>
</dbReference>
<dbReference type="EMBL" id="JAANBB010000284">
    <property type="protein sequence ID" value="KAF7544820.1"/>
    <property type="molecule type" value="Genomic_DNA"/>
</dbReference>
<accession>A0A9P5L7Y0</accession>
<evidence type="ECO:0000256" key="1">
    <source>
        <dbReference type="SAM" id="MobiDB-lite"/>
    </source>
</evidence>